<feature type="chain" id="PRO_5039452766" evidence="1">
    <location>
        <begin position="31"/>
        <end position="188"/>
    </location>
</feature>
<protein>
    <submittedName>
        <fullName evidence="2">DUF3558 domain-containing protein</fullName>
    </submittedName>
</protein>
<comment type="caution">
    <text evidence="2">The sequence shown here is derived from an EMBL/GenBank/DDBJ whole genome shotgun (WGS) entry which is preliminary data.</text>
</comment>
<keyword evidence="3" id="KW-1185">Reference proteome</keyword>
<evidence type="ECO:0000313" key="2">
    <source>
        <dbReference type="EMBL" id="RJO78819.1"/>
    </source>
</evidence>
<dbReference type="EMBL" id="QZFU01000012">
    <property type="protein sequence ID" value="RJO78819.1"/>
    <property type="molecule type" value="Genomic_DNA"/>
</dbReference>
<name>A0A3A4KE44_9NOCA</name>
<proteinExistence type="predicted"/>
<organism evidence="2 3">
    <name type="scientific">Nocardia panacis</name>
    <dbReference type="NCBI Taxonomy" id="2340916"/>
    <lineage>
        <taxon>Bacteria</taxon>
        <taxon>Bacillati</taxon>
        <taxon>Actinomycetota</taxon>
        <taxon>Actinomycetes</taxon>
        <taxon>Mycobacteriales</taxon>
        <taxon>Nocardiaceae</taxon>
        <taxon>Nocardia</taxon>
    </lineage>
</organism>
<evidence type="ECO:0000256" key="1">
    <source>
        <dbReference type="SAM" id="SignalP"/>
    </source>
</evidence>
<dbReference type="PROSITE" id="PS51257">
    <property type="entry name" value="PROKAR_LIPOPROTEIN"/>
    <property type="match status" value="1"/>
</dbReference>
<evidence type="ECO:0000313" key="3">
    <source>
        <dbReference type="Proteomes" id="UP000266677"/>
    </source>
</evidence>
<dbReference type="Pfam" id="PF12079">
    <property type="entry name" value="DUF3558"/>
    <property type="match status" value="1"/>
</dbReference>
<dbReference type="AlphaFoldDB" id="A0A3A4KE44"/>
<gene>
    <name evidence="2" type="ORF">D5S18_04670</name>
</gene>
<reference evidence="2 3" key="1">
    <citation type="submission" date="2018-09" db="EMBL/GenBank/DDBJ databases">
        <title>YIM PH21274 draft genome.</title>
        <authorList>
            <person name="Miao C."/>
        </authorList>
    </citation>
    <scope>NUCLEOTIDE SEQUENCE [LARGE SCALE GENOMIC DNA]</scope>
    <source>
        <strain evidence="2 3">YIM PH 21724</strain>
    </source>
</reference>
<dbReference type="InterPro" id="IPR024520">
    <property type="entry name" value="DUF3558"/>
</dbReference>
<keyword evidence="1" id="KW-0732">Signal</keyword>
<accession>A0A3A4KE44</accession>
<dbReference type="Proteomes" id="UP000266677">
    <property type="component" value="Unassembled WGS sequence"/>
</dbReference>
<sequence length="188" mass="20010">MGRASATGLGADVHRRVALTLLAAVLPVLAACTAAADGHPIAGSNSSPASVKLFDPCTAIPDEVLHAVSVDPATKESGIAGVHQSGWEVCNWNGKDYFITILSTGQSIPEVEKRRIYTDFRDVTIAGRGGKQFRVDDGVTDLACDIAFSVPSGVVMVDLRNRVLRENPTDPCMLVRRVSEFIVPVLPK</sequence>
<feature type="signal peptide" evidence="1">
    <location>
        <begin position="1"/>
        <end position="30"/>
    </location>
</feature>